<evidence type="ECO:0000256" key="2">
    <source>
        <dbReference type="ARBA" id="ARBA00023239"/>
    </source>
</evidence>
<evidence type="ECO:0000313" key="8">
    <source>
        <dbReference type="Proteomes" id="UP000008366"/>
    </source>
</evidence>
<protein>
    <recommendedName>
        <fullName evidence="5">Ethanolamine ammonia-lyase small subunit</fullName>
        <shortName evidence="5">EAL small subunit</shortName>
        <ecNumber evidence="5">4.3.1.7</ecNumber>
    </recommendedName>
</protein>
<comment type="cofactor">
    <cofactor evidence="5">
        <name>adenosylcob(III)alamin</name>
        <dbReference type="ChEBI" id="CHEBI:18408"/>
    </cofactor>
    <text evidence="5">Binds between the large and small subunits.</text>
</comment>
<comment type="pathway">
    <text evidence="5">Amine and polyamine degradation; ethanolamine degradation.</text>
</comment>
<comment type="catalytic activity">
    <reaction evidence="5">
        <text>ethanolamine = acetaldehyde + NH4(+)</text>
        <dbReference type="Rhea" id="RHEA:15313"/>
        <dbReference type="ChEBI" id="CHEBI:15343"/>
        <dbReference type="ChEBI" id="CHEBI:28938"/>
        <dbReference type="ChEBI" id="CHEBI:57603"/>
        <dbReference type="EC" id="4.3.1.7"/>
    </reaction>
</comment>
<comment type="caution">
    <text evidence="7">The sequence shown here is derived from an EMBL/GenBank/DDBJ whole genome shotgun (WGS) entry which is preliminary data.</text>
</comment>
<dbReference type="InterPro" id="IPR042251">
    <property type="entry name" value="EutC_C"/>
</dbReference>
<name>K6WVN8_9MICO</name>
<dbReference type="Gene3D" id="1.10.30.40">
    <property type="entry name" value="Ethanolamine ammonia-lyase light chain (EutC), N-terminal domain"/>
    <property type="match status" value="1"/>
</dbReference>
<feature type="region of interest" description="Disordered" evidence="6">
    <location>
        <begin position="23"/>
        <end position="77"/>
    </location>
</feature>
<dbReference type="EC" id="4.3.1.7" evidence="5"/>
<feature type="binding site" evidence="5">
    <location>
        <position position="244"/>
    </location>
    <ligand>
        <name>adenosylcob(III)alamin</name>
        <dbReference type="ChEBI" id="CHEBI:18408"/>
    </ligand>
</feature>
<reference evidence="7 8" key="1">
    <citation type="submission" date="2012-08" db="EMBL/GenBank/DDBJ databases">
        <title>Whole genome shotgun sequence of Kineosphaera limosa NBRC 100340.</title>
        <authorList>
            <person name="Yoshida I."/>
            <person name="Isaki S."/>
            <person name="Hosoyama A."/>
            <person name="Tsuchikane K."/>
            <person name="Katsumata H."/>
            <person name="Ando Y."/>
            <person name="Ohji S."/>
            <person name="Hamada M."/>
            <person name="Tamura T."/>
            <person name="Yamazoe A."/>
            <person name="Yamazaki S."/>
            <person name="Fujita N."/>
        </authorList>
    </citation>
    <scope>NUCLEOTIDE SEQUENCE [LARGE SCALE GENOMIC DNA]</scope>
    <source>
        <strain evidence="7 8">NBRC 100340</strain>
    </source>
</reference>
<dbReference type="PANTHER" id="PTHR39330:SF1">
    <property type="entry name" value="ETHANOLAMINE AMMONIA-LYASE SMALL SUBUNIT"/>
    <property type="match status" value="1"/>
</dbReference>
<sequence>MTDTARIDEIVARVLAELAGAKGSAPAATGGGAPSTGANGATGTSAGAGSVAGPDLVIDLPDPTEEEPRRAIGVRDPADPEGLRNLCAATNARLGVGRAGPRPLTRSLLLFQADHGVTQDAIYGEVSQEVRDRFDLFTVTTAVADRGEYLLRPDLGRRLSEAAKSEIAQKCVKNPDVQIVVGDGLSAAAIDDNLPDILPVITQGLKSAGLSLGTPFFVENCRVGVMNDINSIIGAKALVLLIGERPGLGIADAMSAYMGYDPEPGKSDADRDLICMITAHGGTNPLEAGAYVVEFVQRMLKYSASGVRLREAAAG</sequence>
<accession>K6WVN8</accession>
<dbReference type="HAMAP" id="MF_00601">
    <property type="entry name" value="EutC"/>
    <property type="match status" value="1"/>
</dbReference>
<dbReference type="GO" id="GO:0009350">
    <property type="term" value="C:ethanolamine ammonia-lyase complex"/>
    <property type="evidence" value="ECO:0007669"/>
    <property type="project" value="UniProtKB-UniRule"/>
</dbReference>
<dbReference type="UniPathway" id="UPA00560"/>
<dbReference type="eggNOG" id="COG4302">
    <property type="taxonomic scope" value="Bacteria"/>
</dbReference>
<dbReference type="PANTHER" id="PTHR39330">
    <property type="entry name" value="ETHANOLAMINE AMMONIA-LYASE LIGHT CHAIN"/>
    <property type="match status" value="1"/>
</dbReference>
<evidence type="ECO:0000256" key="5">
    <source>
        <dbReference type="HAMAP-Rule" id="MF_00601"/>
    </source>
</evidence>
<feature type="binding site" evidence="5">
    <location>
        <position position="223"/>
    </location>
    <ligand>
        <name>adenosylcob(III)alamin</name>
        <dbReference type="ChEBI" id="CHEBI:18408"/>
    </ligand>
</feature>
<dbReference type="RefSeq" id="WP_006594413.1">
    <property type="nucleotide sequence ID" value="NZ_BAHD01000086.1"/>
</dbReference>
<dbReference type="InterPro" id="IPR009246">
    <property type="entry name" value="EutC"/>
</dbReference>
<keyword evidence="4 5" id="KW-1283">Bacterial microcompartment</keyword>
<dbReference type="Gene3D" id="3.40.50.11240">
    <property type="entry name" value="Ethanolamine ammonia-lyase light chain (EutC)"/>
    <property type="match status" value="1"/>
</dbReference>
<dbReference type="Pfam" id="PF05985">
    <property type="entry name" value="EutC"/>
    <property type="match status" value="1"/>
</dbReference>
<gene>
    <name evidence="5 7" type="primary">eutC</name>
    <name evidence="7" type="ORF">KILIM_086_00070</name>
</gene>
<dbReference type="GO" id="GO:0031419">
    <property type="term" value="F:cobalamin binding"/>
    <property type="evidence" value="ECO:0007669"/>
    <property type="project" value="UniProtKB-UniRule"/>
</dbReference>
<dbReference type="AlphaFoldDB" id="K6WVN8"/>
<dbReference type="NCBIfam" id="NF003971">
    <property type="entry name" value="PRK05465.1"/>
    <property type="match status" value="1"/>
</dbReference>
<dbReference type="Proteomes" id="UP000008366">
    <property type="component" value="Unassembled WGS sequence"/>
</dbReference>
<evidence type="ECO:0000256" key="6">
    <source>
        <dbReference type="SAM" id="MobiDB-lite"/>
    </source>
</evidence>
<keyword evidence="1 5" id="KW-0846">Cobalamin</keyword>
<keyword evidence="3 5" id="KW-0170">Cobalt</keyword>
<keyword evidence="8" id="KW-1185">Reference proteome</keyword>
<dbReference type="STRING" id="1184609.KILIM_086_00070"/>
<comment type="caution">
    <text evidence="5">Lacks conserved residue(s) required for the propagation of feature annotation.</text>
</comment>
<keyword evidence="2 5" id="KW-0456">Lyase</keyword>
<evidence type="ECO:0000313" key="7">
    <source>
        <dbReference type="EMBL" id="GAB97881.1"/>
    </source>
</evidence>
<evidence type="ECO:0000256" key="3">
    <source>
        <dbReference type="ARBA" id="ARBA00023285"/>
    </source>
</evidence>
<dbReference type="GO" id="GO:0006520">
    <property type="term" value="P:amino acid metabolic process"/>
    <property type="evidence" value="ECO:0007669"/>
    <property type="project" value="InterPro"/>
</dbReference>
<dbReference type="OrthoDB" id="114248at2"/>
<proteinExistence type="inferred from homology"/>
<dbReference type="EMBL" id="BAHD01000086">
    <property type="protein sequence ID" value="GAB97881.1"/>
    <property type="molecule type" value="Genomic_DNA"/>
</dbReference>
<feature type="compositionally biased region" description="Low complexity" evidence="6">
    <location>
        <begin position="35"/>
        <end position="54"/>
    </location>
</feature>
<dbReference type="GO" id="GO:0046336">
    <property type="term" value="P:ethanolamine catabolic process"/>
    <property type="evidence" value="ECO:0007669"/>
    <property type="project" value="UniProtKB-UniRule"/>
</dbReference>
<evidence type="ECO:0000256" key="1">
    <source>
        <dbReference type="ARBA" id="ARBA00022628"/>
    </source>
</evidence>
<comment type="subcellular location">
    <subcellularLocation>
        <location evidence="5">Bacterial microcompartment</location>
    </subcellularLocation>
</comment>
<evidence type="ECO:0000256" key="4">
    <source>
        <dbReference type="ARBA" id="ARBA00024446"/>
    </source>
</evidence>
<comment type="subunit">
    <text evidence="5">The basic unit is a heterodimer which dimerizes to form tetramers. The heterotetramers trimerize; 6 large subunits form a core ring with 6 small subunits projecting outwards.</text>
</comment>
<dbReference type="InterPro" id="IPR042255">
    <property type="entry name" value="EutC_N"/>
</dbReference>
<comment type="similarity">
    <text evidence="5">Belongs to the EutC family.</text>
</comment>
<dbReference type="GO" id="GO:0031471">
    <property type="term" value="C:ethanolamine degradation polyhedral organelle"/>
    <property type="evidence" value="ECO:0007669"/>
    <property type="project" value="UniProtKB-UniRule"/>
</dbReference>
<dbReference type="GO" id="GO:0008851">
    <property type="term" value="F:ethanolamine ammonia-lyase activity"/>
    <property type="evidence" value="ECO:0007669"/>
    <property type="project" value="UniProtKB-UniRule"/>
</dbReference>
<organism evidence="7 8">
    <name type="scientific">Kineosphaera limosa NBRC 100340</name>
    <dbReference type="NCBI Taxonomy" id="1184609"/>
    <lineage>
        <taxon>Bacteria</taxon>
        <taxon>Bacillati</taxon>
        <taxon>Actinomycetota</taxon>
        <taxon>Actinomycetes</taxon>
        <taxon>Micrococcales</taxon>
        <taxon>Dermatophilaceae</taxon>
        <taxon>Kineosphaera</taxon>
    </lineage>
</organism>
<comment type="function">
    <text evidence="5">Catalyzes the deamination of various vicinal amino-alcohols to oxo compounds. Allows this organism to utilize ethanolamine as the sole source of nitrogen and carbon in the presence of external vitamin B12.</text>
</comment>